<name>A0A329LMZ8_9MYCO</name>
<evidence type="ECO:0000313" key="2">
    <source>
        <dbReference type="Proteomes" id="UP000250915"/>
    </source>
</evidence>
<comment type="caution">
    <text evidence="1">The sequence shown here is derived from an EMBL/GenBank/DDBJ whole genome shotgun (WGS) entry which is preliminary data.</text>
</comment>
<sequence>MNGWDSVNVACRGWGDLPTDTGKAVWVGGDRPGKSQLGARNAIHTAQRTGQRSARSKNYRPKIGVAFVHIVIDDHSRITNDHYSAFRLRFTPAVPG</sequence>
<protein>
    <submittedName>
        <fullName evidence="1">Uncharacterized protein</fullName>
    </submittedName>
</protein>
<dbReference type="Proteomes" id="UP000250915">
    <property type="component" value="Unassembled WGS sequence"/>
</dbReference>
<gene>
    <name evidence="1" type="ORF">DQP57_16240</name>
</gene>
<proteinExistence type="predicted"/>
<dbReference type="EMBL" id="QMEV01000035">
    <property type="protein sequence ID" value="RAV08858.1"/>
    <property type="molecule type" value="Genomic_DNA"/>
</dbReference>
<organism evidence="1 2">
    <name type="scientific">Mycobacterium colombiense</name>
    <dbReference type="NCBI Taxonomy" id="339268"/>
    <lineage>
        <taxon>Bacteria</taxon>
        <taxon>Bacillati</taxon>
        <taxon>Actinomycetota</taxon>
        <taxon>Actinomycetes</taxon>
        <taxon>Mycobacteriales</taxon>
        <taxon>Mycobacteriaceae</taxon>
        <taxon>Mycobacterium</taxon>
        <taxon>Mycobacterium avium complex (MAC)</taxon>
    </lineage>
</organism>
<dbReference type="AlphaFoldDB" id="A0A329LMZ8"/>
<evidence type="ECO:0000313" key="1">
    <source>
        <dbReference type="EMBL" id="RAV08858.1"/>
    </source>
</evidence>
<reference evidence="1 2" key="1">
    <citation type="submission" date="2018-06" db="EMBL/GenBank/DDBJ databases">
        <title>NTM in soil in Japan.</title>
        <authorList>
            <person name="Ohya K."/>
        </authorList>
    </citation>
    <scope>NUCLEOTIDE SEQUENCE [LARGE SCALE GENOMIC DNA]</scope>
    <source>
        <strain evidence="1 2">GF28</strain>
    </source>
</reference>
<accession>A0A329LMZ8</accession>